<gene>
    <name evidence="3" type="ORF">SAMN05216199_2691</name>
</gene>
<feature type="compositionally biased region" description="Low complexity" evidence="2">
    <location>
        <begin position="188"/>
        <end position="201"/>
    </location>
</feature>
<evidence type="ECO:0000313" key="3">
    <source>
        <dbReference type="EMBL" id="SES27357.1"/>
    </source>
</evidence>
<evidence type="ECO:0000313" key="4">
    <source>
        <dbReference type="Proteomes" id="UP000199019"/>
    </source>
</evidence>
<sequence length="319" mass="33826">MPPDDSGAAALAAALAQLYAVAPDEFVTTRTRLVQEAKAAKDTALAKELGRARRPTVAAWAVNAVVREHPEHAQRLQVLGQRMRAAQAQLDAAAMTELRSERDQLLGTWADDADAAGRRAGRPLTSAVGEEVRATLIAALAEEEAMQAVLSGHLTRALRYSGFGEVDLSEAVVRTSSGAVLSVVPAAAQDEPAAEAGAPEAKPGRKGTERHTSPRTAAEDEAAAAREAADRERVDAAREAHAAAVEAATEAGLALDQARDRADETRWRVEELEGQLKQARAEHRAAEQAATEAARARRSAEVEVARADKALRDARARPD</sequence>
<feature type="region of interest" description="Disordered" evidence="2">
    <location>
        <begin position="188"/>
        <end position="239"/>
    </location>
</feature>
<organism evidence="3 4">
    <name type="scientific">Pedococcus cremeus</name>
    <dbReference type="NCBI Taxonomy" id="587636"/>
    <lineage>
        <taxon>Bacteria</taxon>
        <taxon>Bacillati</taxon>
        <taxon>Actinomycetota</taxon>
        <taxon>Actinomycetes</taxon>
        <taxon>Micrococcales</taxon>
        <taxon>Intrasporangiaceae</taxon>
        <taxon>Pedococcus</taxon>
    </lineage>
</organism>
<name>A0A1H9W103_9MICO</name>
<accession>A0A1H9W103</accession>
<feature type="compositionally biased region" description="Basic and acidic residues" evidence="2">
    <location>
        <begin position="223"/>
        <end position="239"/>
    </location>
</feature>
<dbReference type="Proteomes" id="UP000199019">
    <property type="component" value="Unassembled WGS sequence"/>
</dbReference>
<protein>
    <submittedName>
        <fullName evidence="3">Uncharacterized protein</fullName>
    </submittedName>
</protein>
<proteinExistence type="predicted"/>
<keyword evidence="1" id="KW-0175">Coiled coil</keyword>
<feature type="coiled-coil region" evidence="1">
    <location>
        <begin position="255"/>
        <end position="317"/>
    </location>
</feature>
<reference evidence="4" key="1">
    <citation type="submission" date="2016-10" db="EMBL/GenBank/DDBJ databases">
        <authorList>
            <person name="Varghese N."/>
            <person name="Submissions S."/>
        </authorList>
    </citation>
    <scope>NUCLEOTIDE SEQUENCE [LARGE SCALE GENOMIC DNA]</scope>
    <source>
        <strain evidence="4">CGMCC 1.6963</strain>
    </source>
</reference>
<evidence type="ECO:0000256" key="1">
    <source>
        <dbReference type="SAM" id="Coils"/>
    </source>
</evidence>
<dbReference type="EMBL" id="FOHB01000004">
    <property type="protein sequence ID" value="SES27357.1"/>
    <property type="molecule type" value="Genomic_DNA"/>
</dbReference>
<dbReference type="AlphaFoldDB" id="A0A1H9W103"/>
<evidence type="ECO:0000256" key="2">
    <source>
        <dbReference type="SAM" id="MobiDB-lite"/>
    </source>
</evidence>
<feature type="compositionally biased region" description="Basic and acidic residues" evidence="2">
    <location>
        <begin position="202"/>
        <end position="212"/>
    </location>
</feature>
<keyword evidence="4" id="KW-1185">Reference proteome</keyword>
<dbReference type="STRING" id="587636.SAMN05216199_2691"/>